<evidence type="ECO:0000256" key="2">
    <source>
        <dbReference type="ARBA" id="ARBA00006645"/>
    </source>
</evidence>
<name>A0ABU7WEB1_9GAMM</name>
<dbReference type="InterPro" id="IPR014711">
    <property type="entry name" value="TopoI_cat_a-hlx-sub_euk"/>
</dbReference>
<dbReference type="EMBL" id="JAZHBM010000002">
    <property type="protein sequence ID" value="MEF3082291.1"/>
    <property type="molecule type" value="Genomic_DNA"/>
</dbReference>
<organism evidence="9 10">
    <name type="scientific">Luteimonas flava</name>
    <dbReference type="NCBI Taxonomy" id="3115822"/>
    <lineage>
        <taxon>Bacteria</taxon>
        <taxon>Pseudomonadati</taxon>
        <taxon>Pseudomonadota</taxon>
        <taxon>Gammaproteobacteria</taxon>
        <taxon>Lysobacterales</taxon>
        <taxon>Lysobacteraceae</taxon>
        <taxon>Luteimonas</taxon>
    </lineage>
</organism>
<dbReference type="InterPro" id="IPR013500">
    <property type="entry name" value="TopoI_cat_euk"/>
</dbReference>
<dbReference type="InterPro" id="IPR049331">
    <property type="entry name" value="Top1B_N_bact"/>
</dbReference>
<dbReference type="Proteomes" id="UP001358324">
    <property type="component" value="Unassembled WGS sequence"/>
</dbReference>
<keyword evidence="4" id="KW-0799">Topoisomerase</keyword>
<dbReference type="Gene3D" id="1.10.132.120">
    <property type="match status" value="1"/>
</dbReference>
<feature type="domain" description="DNA topoisomerase IB N-terminal" evidence="8">
    <location>
        <begin position="40"/>
        <end position="88"/>
    </location>
</feature>
<dbReference type="Gene3D" id="3.30.66.10">
    <property type="entry name" value="DNA topoisomerase I domain"/>
    <property type="match status" value="1"/>
</dbReference>
<protein>
    <recommendedName>
        <fullName evidence="3">DNA topoisomerase</fullName>
        <ecNumber evidence="3">5.6.2.1</ecNumber>
    </recommendedName>
</protein>
<evidence type="ECO:0000313" key="9">
    <source>
        <dbReference type="EMBL" id="MEF3082291.1"/>
    </source>
</evidence>
<evidence type="ECO:0000256" key="3">
    <source>
        <dbReference type="ARBA" id="ARBA00012891"/>
    </source>
</evidence>
<keyword evidence="5" id="KW-0238">DNA-binding</keyword>
<evidence type="ECO:0000313" key="10">
    <source>
        <dbReference type="Proteomes" id="UP001358324"/>
    </source>
</evidence>
<dbReference type="Gene3D" id="3.90.15.10">
    <property type="entry name" value="Topoisomerase I, Chain A, domain 3"/>
    <property type="match status" value="1"/>
</dbReference>
<dbReference type="SUPFAM" id="SSF56349">
    <property type="entry name" value="DNA breaking-rejoining enzymes"/>
    <property type="match status" value="1"/>
</dbReference>
<accession>A0ABU7WEB1</accession>
<dbReference type="Pfam" id="PF01028">
    <property type="entry name" value="Topoisom_I"/>
    <property type="match status" value="1"/>
</dbReference>
<evidence type="ECO:0000259" key="8">
    <source>
        <dbReference type="Pfam" id="PF21338"/>
    </source>
</evidence>
<dbReference type="Pfam" id="PF21338">
    <property type="entry name" value="Top1B_N_bact"/>
    <property type="match status" value="1"/>
</dbReference>
<evidence type="ECO:0000259" key="7">
    <source>
        <dbReference type="Pfam" id="PF01028"/>
    </source>
</evidence>
<comment type="catalytic activity">
    <reaction evidence="1">
        <text>ATP-independent breakage of single-stranded DNA, followed by passage and rejoining.</text>
        <dbReference type="EC" id="5.6.2.1"/>
    </reaction>
</comment>
<gene>
    <name evidence="9" type="ORF">V3391_08715</name>
</gene>
<keyword evidence="6" id="KW-0413">Isomerase</keyword>
<comment type="caution">
    <text evidence="9">The sequence shown here is derived from an EMBL/GenBank/DDBJ whole genome shotgun (WGS) entry which is preliminary data.</text>
</comment>
<keyword evidence="10" id="KW-1185">Reference proteome</keyword>
<dbReference type="EC" id="5.6.2.1" evidence="3"/>
<dbReference type="PROSITE" id="PS52038">
    <property type="entry name" value="TOPO_IB_2"/>
    <property type="match status" value="1"/>
</dbReference>
<sequence>MKLTGKSVNDDDNVRAARLAGLRWVSDDLPGLSRRRAGKGFSYRDPDGKAVRDRATLDRVRMLAIPPAYRNVWICALENGHLQATGRDARGRKQYRYHPDWSEVRGHGKFDRIVAFATALPRLRRALGRDLKLPGMPRDKVLAIVVSLMAQTFVRVGNDSYTRSNGSFGLTTLRNRHFELVRGGRARLKFRGKSGQEQEIELDDAKLTALVRKVQQLPGQALFQYVDDDGERHGVDSGMVNDYLREAMGGAFTAKDFRTWGGTLMAFRRFAAMPLPEGRKGGEPSERALATQEKIVIADVADALGNTVAVCRKAYIDPVLYEAWRDGGLQRASGNARGERQWEAAALKLLRQRHRKRPAGKPLSK</sequence>
<dbReference type="SUPFAM" id="SSF55869">
    <property type="entry name" value="DNA topoisomerase I domain"/>
    <property type="match status" value="1"/>
</dbReference>
<dbReference type="InterPro" id="IPR035447">
    <property type="entry name" value="DNA_topo_I_N_sf"/>
</dbReference>
<dbReference type="PRINTS" id="PR00416">
    <property type="entry name" value="EUTPISMRASEI"/>
</dbReference>
<feature type="domain" description="DNA topoisomerase I catalytic core eukaryotic-type" evidence="7">
    <location>
        <begin position="105"/>
        <end position="303"/>
    </location>
</feature>
<evidence type="ECO:0000256" key="4">
    <source>
        <dbReference type="ARBA" id="ARBA00023029"/>
    </source>
</evidence>
<dbReference type="InterPro" id="IPR011010">
    <property type="entry name" value="DNA_brk_join_enz"/>
</dbReference>
<evidence type="ECO:0000256" key="5">
    <source>
        <dbReference type="ARBA" id="ARBA00023125"/>
    </source>
</evidence>
<reference evidence="9 10" key="1">
    <citation type="submission" date="2024-01" db="EMBL/GenBank/DDBJ databases">
        <title>Novel species of the genus Luteimonas isolated from rivers.</title>
        <authorList>
            <person name="Lu H."/>
        </authorList>
    </citation>
    <scope>NUCLEOTIDE SEQUENCE [LARGE SCALE GENOMIC DNA]</scope>
    <source>
        <strain evidence="9 10">SMYT11W</strain>
    </source>
</reference>
<dbReference type="InterPro" id="IPR001631">
    <property type="entry name" value="TopoI"/>
</dbReference>
<comment type="similarity">
    <text evidence="2">Belongs to the type IB topoisomerase family.</text>
</comment>
<dbReference type="RefSeq" id="WP_332078043.1">
    <property type="nucleotide sequence ID" value="NZ_JAZHBM010000002.1"/>
</dbReference>
<evidence type="ECO:0000256" key="1">
    <source>
        <dbReference type="ARBA" id="ARBA00000213"/>
    </source>
</evidence>
<proteinExistence type="inferred from homology"/>
<evidence type="ECO:0000256" key="6">
    <source>
        <dbReference type="ARBA" id="ARBA00023235"/>
    </source>
</evidence>